<proteinExistence type="predicted"/>
<feature type="coiled-coil region" evidence="1">
    <location>
        <begin position="1"/>
        <end position="28"/>
    </location>
</feature>
<evidence type="ECO:0000313" key="2">
    <source>
        <dbReference type="EMBL" id="CRZ05104.1"/>
    </source>
</evidence>
<protein>
    <submittedName>
        <fullName evidence="2">Uncharacterized protein</fullName>
    </submittedName>
</protein>
<reference evidence="2" key="1">
    <citation type="submission" date="2015-04" db="EMBL/GenBank/DDBJ databases">
        <title>The genome sequence of the plant pathogenic Rhizarian Plasmodiophora brassicae reveals insights in its biotrophic life cycle and the origin of chitin synthesis.</title>
        <authorList>
            <person name="Schwelm A."/>
            <person name="Fogelqvist J."/>
            <person name="Knaust A."/>
            <person name="Julke S."/>
            <person name="Lilja T."/>
            <person name="Dhandapani V."/>
            <person name="Bonilla-Rosso G."/>
            <person name="Karlsson M."/>
            <person name="Shevchenko A."/>
            <person name="Choi S.R."/>
            <person name="Kim H.G."/>
            <person name="Park J.Y."/>
            <person name="Lim Y.P."/>
            <person name="Ludwig-Muller J."/>
            <person name="Dixelius C."/>
        </authorList>
    </citation>
    <scope>NUCLEOTIDE SEQUENCE</scope>
    <source>
        <tissue evidence="2">Potato root galls</tissue>
    </source>
</reference>
<dbReference type="AlphaFoldDB" id="A0A0H5R9J4"/>
<evidence type="ECO:0000256" key="1">
    <source>
        <dbReference type="SAM" id="Coils"/>
    </source>
</evidence>
<accession>A0A0H5R9J4</accession>
<dbReference type="EMBL" id="HACM01004662">
    <property type="protein sequence ID" value="CRZ05104.1"/>
    <property type="molecule type" value="Transcribed_RNA"/>
</dbReference>
<keyword evidence="1" id="KW-0175">Coiled coil</keyword>
<name>A0A0H5R9J4_9EUKA</name>
<sequence length="214" mass="23975">MVDLKEEMKQLKADLSAAKAHLDAAETNNDRDLILVYAPLVTALQQRLTGLECLFPKPSPSAKITSWTCRDILKDLAGSIYIVFNFSWPFKSGPTLKDVLQAKNDGEGPGWEYNVALNNHYQIDFYGRIHTIQKGARLAHCALPELFKPEEWEILSDFNKIISAQVSNSTGKSYIIPSDDHFTEEMVTFLKNIDVTSRIYKNDGAVSDGSSDMD</sequence>
<organism evidence="2">
    <name type="scientific">Spongospora subterranea</name>
    <dbReference type="NCBI Taxonomy" id="70186"/>
    <lineage>
        <taxon>Eukaryota</taxon>
        <taxon>Sar</taxon>
        <taxon>Rhizaria</taxon>
        <taxon>Endomyxa</taxon>
        <taxon>Phytomyxea</taxon>
        <taxon>Plasmodiophorida</taxon>
        <taxon>Plasmodiophoridae</taxon>
        <taxon>Spongospora</taxon>
    </lineage>
</organism>